<dbReference type="InterPro" id="IPR014710">
    <property type="entry name" value="RmlC-like_jellyroll"/>
</dbReference>
<dbReference type="SUPFAM" id="SSF51182">
    <property type="entry name" value="RmlC-like cupins"/>
    <property type="match status" value="1"/>
</dbReference>
<evidence type="ECO:0000313" key="2">
    <source>
        <dbReference type="EMBL" id="GLQ27390.1"/>
    </source>
</evidence>
<dbReference type="CDD" id="cd02208">
    <property type="entry name" value="cupin_RmlC-like"/>
    <property type="match status" value="1"/>
</dbReference>
<dbReference type="InterPro" id="IPR013096">
    <property type="entry name" value="Cupin_2"/>
</dbReference>
<proteinExistence type="predicted"/>
<keyword evidence="3" id="KW-1185">Reference proteome</keyword>
<gene>
    <name evidence="2" type="ORF">GCM10007927_21930</name>
</gene>
<reference evidence="2" key="2">
    <citation type="submission" date="2023-01" db="EMBL/GenBank/DDBJ databases">
        <title>Draft genome sequence of Sulfitobacter pacificus strain NBRC 109915.</title>
        <authorList>
            <person name="Sun Q."/>
            <person name="Mori K."/>
        </authorList>
    </citation>
    <scope>NUCLEOTIDE SEQUENCE</scope>
    <source>
        <strain evidence="2">NBRC 109915</strain>
    </source>
</reference>
<evidence type="ECO:0000313" key="3">
    <source>
        <dbReference type="Proteomes" id="UP001161388"/>
    </source>
</evidence>
<feature type="domain" description="Cupin type-2" evidence="1">
    <location>
        <begin position="42"/>
        <end position="106"/>
    </location>
</feature>
<comment type="caution">
    <text evidence="2">The sequence shown here is derived from an EMBL/GenBank/DDBJ whole genome shotgun (WGS) entry which is preliminary data.</text>
</comment>
<dbReference type="InterPro" id="IPR052538">
    <property type="entry name" value="Flavonoid_dioxygenase-like"/>
</dbReference>
<organism evidence="2 3">
    <name type="scientific">Sulfitobacter pacificus</name>
    <dbReference type="NCBI Taxonomy" id="1499314"/>
    <lineage>
        <taxon>Bacteria</taxon>
        <taxon>Pseudomonadati</taxon>
        <taxon>Pseudomonadota</taxon>
        <taxon>Alphaproteobacteria</taxon>
        <taxon>Rhodobacterales</taxon>
        <taxon>Roseobacteraceae</taxon>
        <taxon>Sulfitobacter</taxon>
    </lineage>
</organism>
<dbReference type="EMBL" id="BSNL01000001">
    <property type="protein sequence ID" value="GLQ27390.1"/>
    <property type="molecule type" value="Genomic_DNA"/>
</dbReference>
<protein>
    <submittedName>
        <fullName evidence="2">Cupin</fullName>
    </submittedName>
</protein>
<dbReference type="Gene3D" id="2.60.120.10">
    <property type="entry name" value="Jelly Rolls"/>
    <property type="match status" value="1"/>
</dbReference>
<sequence length="150" mass="16809">MTQKLAPINEEAGLNDVVWNVVGQTYRPQILTENVFYWRGVAPADTFVPPHIHPTQDEWLTVLDGELEVEFPESETHVVLKKGDTVFMPKGIAHGIFNRSGKEANVYFGVAPARKLYDLFVQLDGLTDPEELVRISAEHEVDFLPAPPNA</sequence>
<name>A0ABQ5VJW1_9RHOB</name>
<dbReference type="RefSeq" id="WP_284373364.1">
    <property type="nucleotide sequence ID" value="NZ_BAABWP010000001.1"/>
</dbReference>
<reference evidence="2" key="1">
    <citation type="journal article" date="2014" name="Int. J. Syst. Evol. Microbiol.">
        <title>Complete genome of a new Firmicutes species belonging to the dominant human colonic microbiota ('Ruminococcus bicirculans') reveals two chromosomes and a selective capacity to utilize plant glucans.</title>
        <authorList>
            <consortium name="NISC Comparative Sequencing Program"/>
            <person name="Wegmann U."/>
            <person name="Louis P."/>
            <person name="Goesmann A."/>
            <person name="Henrissat B."/>
            <person name="Duncan S.H."/>
            <person name="Flint H.J."/>
        </authorList>
    </citation>
    <scope>NUCLEOTIDE SEQUENCE</scope>
    <source>
        <strain evidence="2">NBRC 109915</strain>
    </source>
</reference>
<accession>A0ABQ5VJW1</accession>
<dbReference type="PANTHER" id="PTHR43346:SF1">
    <property type="entry name" value="QUERCETIN 2,3-DIOXYGENASE-RELATED"/>
    <property type="match status" value="1"/>
</dbReference>
<dbReference type="InterPro" id="IPR011051">
    <property type="entry name" value="RmlC_Cupin_sf"/>
</dbReference>
<evidence type="ECO:0000259" key="1">
    <source>
        <dbReference type="Pfam" id="PF07883"/>
    </source>
</evidence>
<dbReference type="Pfam" id="PF07883">
    <property type="entry name" value="Cupin_2"/>
    <property type="match status" value="1"/>
</dbReference>
<dbReference type="PANTHER" id="PTHR43346">
    <property type="entry name" value="LIGAND BINDING DOMAIN PROTEIN, PUTATIVE (AFU_ORTHOLOGUE AFUA_6G14370)-RELATED"/>
    <property type="match status" value="1"/>
</dbReference>
<dbReference type="Proteomes" id="UP001161388">
    <property type="component" value="Unassembled WGS sequence"/>
</dbReference>